<dbReference type="Proteomes" id="UP000033636">
    <property type="component" value="Unassembled WGS sequence"/>
</dbReference>
<protein>
    <submittedName>
        <fullName evidence="1">DUF373 family protein</fullName>
    </submittedName>
</protein>
<dbReference type="EMBL" id="JZWT02000037">
    <property type="protein sequence ID" value="MFB6491476.1"/>
    <property type="molecule type" value="Genomic_DNA"/>
</dbReference>
<name>A0ACC6V3W7_9CREN</name>
<evidence type="ECO:0000313" key="2">
    <source>
        <dbReference type="Proteomes" id="UP000033636"/>
    </source>
</evidence>
<organism evidence="1 2">
    <name type="scientific">Thermoproteus sp. AZ2</name>
    <dbReference type="NCBI Taxonomy" id="1609232"/>
    <lineage>
        <taxon>Archaea</taxon>
        <taxon>Thermoproteota</taxon>
        <taxon>Thermoprotei</taxon>
        <taxon>Thermoproteales</taxon>
        <taxon>Thermoproteaceae</taxon>
        <taxon>Thermoproteus</taxon>
    </lineage>
</organism>
<accession>A0ACC6V3W7</accession>
<comment type="caution">
    <text evidence="1">The sequence shown here is derived from an EMBL/GenBank/DDBJ whole genome shotgun (WGS) entry which is preliminary data.</text>
</comment>
<evidence type="ECO:0000313" key="1">
    <source>
        <dbReference type="EMBL" id="MFB6491476.1"/>
    </source>
</evidence>
<proteinExistence type="predicted"/>
<sequence length="342" mass="38121">MRVLVLYVDRDGDLKQADIKTPVVGRDDVLRLGIQYILRHPDDSDANAIFGAINVYDKLVERLGRENVEVAVVCGSPDERIANIVVLDELNKVLSIFDADAIHFVSDGPSDEAAIPAIQTRRPVIAVERIIVKQSRSVEETVSLIRYYLSKAVRDPAYRKYTVGIPSFLLFLYALSISINMPIISYILEMGILFVLFLLFMYGFGIYDFLRSALKRYEATFTVSVISLFVTIIYLILVLSGISGVKLIYNPLVPALTLTAPLISYMVEGFLDHKYITKSSIILSILVFSFFDLIVPPIIDSIITKVFQVQSILANILIFSAVVLAGILVSLLAARALPRIIK</sequence>
<gene>
    <name evidence="1" type="ORF">TU35_009655</name>
</gene>
<reference evidence="1" key="1">
    <citation type="submission" date="2024-07" db="EMBL/GenBank/DDBJ databases">
        <title>Metagenome and Metagenome-Assembled Genomes of Archaea from a hot spring from the geothermal field of Los Azufres, Mexico.</title>
        <authorList>
            <person name="Marin-Paredes R."/>
            <person name="Martinez-Romero E."/>
            <person name="Servin-Garciduenas L.E."/>
        </authorList>
    </citation>
    <scope>NUCLEOTIDE SEQUENCE</scope>
</reference>